<protein>
    <submittedName>
        <fullName evidence="2">Uncharacterized protein</fullName>
    </submittedName>
</protein>
<comment type="caution">
    <text evidence="2">The sequence shown here is derived from an EMBL/GenBank/DDBJ whole genome shotgun (WGS) entry which is preliminary data.</text>
</comment>
<feature type="transmembrane region" description="Helical" evidence="1">
    <location>
        <begin position="6"/>
        <end position="25"/>
    </location>
</feature>
<keyword evidence="1" id="KW-0812">Transmembrane</keyword>
<keyword evidence="1" id="KW-1133">Transmembrane helix</keyword>
<dbReference type="RefSeq" id="WP_146573576.1">
    <property type="nucleotide sequence ID" value="NZ_SJPH01000003.1"/>
</dbReference>
<reference evidence="2 3" key="1">
    <citation type="submission" date="2019-02" db="EMBL/GenBank/DDBJ databases">
        <title>Deep-cultivation of Planctomycetes and their phenomic and genomic characterization uncovers novel biology.</title>
        <authorList>
            <person name="Wiegand S."/>
            <person name="Jogler M."/>
            <person name="Boedeker C."/>
            <person name="Pinto D."/>
            <person name="Vollmers J."/>
            <person name="Rivas-Marin E."/>
            <person name="Kohn T."/>
            <person name="Peeters S.H."/>
            <person name="Heuer A."/>
            <person name="Rast P."/>
            <person name="Oberbeckmann S."/>
            <person name="Bunk B."/>
            <person name="Jeske O."/>
            <person name="Meyerdierks A."/>
            <person name="Storesund J.E."/>
            <person name="Kallscheuer N."/>
            <person name="Luecker S."/>
            <person name="Lage O.M."/>
            <person name="Pohl T."/>
            <person name="Merkel B.J."/>
            <person name="Hornburger P."/>
            <person name="Mueller R.-W."/>
            <person name="Bruemmer F."/>
            <person name="Labrenz M."/>
            <person name="Spormann A.M."/>
            <person name="Op Den Camp H."/>
            <person name="Overmann J."/>
            <person name="Amann R."/>
            <person name="Jetten M.S.M."/>
            <person name="Mascher T."/>
            <person name="Medema M.H."/>
            <person name="Devos D.P."/>
            <person name="Kaster A.-K."/>
            <person name="Ovreas L."/>
            <person name="Rohde M."/>
            <person name="Galperin M.Y."/>
            <person name="Jogler C."/>
        </authorList>
    </citation>
    <scope>NUCLEOTIDE SEQUENCE [LARGE SCALE GENOMIC DNA]</scope>
    <source>
        <strain evidence="2 3">Pla111</strain>
    </source>
</reference>
<dbReference type="Proteomes" id="UP000318995">
    <property type="component" value="Unassembled WGS sequence"/>
</dbReference>
<name>A0A5C5W940_9BACT</name>
<keyword evidence="3" id="KW-1185">Reference proteome</keyword>
<evidence type="ECO:0000256" key="1">
    <source>
        <dbReference type="SAM" id="Phobius"/>
    </source>
</evidence>
<dbReference type="EMBL" id="SJPH01000003">
    <property type="protein sequence ID" value="TWT46793.1"/>
    <property type="molecule type" value="Genomic_DNA"/>
</dbReference>
<proteinExistence type="predicted"/>
<evidence type="ECO:0000313" key="2">
    <source>
        <dbReference type="EMBL" id="TWT46793.1"/>
    </source>
</evidence>
<keyword evidence="1" id="KW-0472">Membrane</keyword>
<sequence>MDAFSFALAATPLAAYLLFVGLVNLRKRPLVVTGMADTGAVGAALSGVALIGPIALFRPEAATVAMGAAVWLVLLMLYWLGVALLTMLGRPRLVVYNATGAELRPALSEAARQLDPSARWAGDSLWLPTLGVQLHVDTYAWMRNTSLIATGGQQDLAGWRRLGKATERAARALQTTKRSHAVWLLTAGGVLLLVAIVALVLDPEGVQVAWQRATAI</sequence>
<organism evidence="2 3">
    <name type="scientific">Botrimarina hoheduenensis</name>
    <dbReference type="NCBI Taxonomy" id="2528000"/>
    <lineage>
        <taxon>Bacteria</taxon>
        <taxon>Pseudomonadati</taxon>
        <taxon>Planctomycetota</taxon>
        <taxon>Planctomycetia</taxon>
        <taxon>Pirellulales</taxon>
        <taxon>Lacipirellulaceae</taxon>
        <taxon>Botrimarina</taxon>
    </lineage>
</organism>
<feature type="transmembrane region" description="Helical" evidence="1">
    <location>
        <begin position="68"/>
        <end position="88"/>
    </location>
</feature>
<dbReference type="OrthoDB" id="265453at2"/>
<gene>
    <name evidence="2" type="ORF">Pla111_18940</name>
</gene>
<feature type="transmembrane region" description="Helical" evidence="1">
    <location>
        <begin position="37"/>
        <end position="56"/>
    </location>
</feature>
<evidence type="ECO:0000313" key="3">
    <source>
        <dbReference type="Proteomes" id="UP000318995"/>
    </source>
</evidence>
<feature type="transmembrane region" description="Helical" evidence="1">
    <location>
        <begin position="181"/>
        <end position="201"/>
    </location>
</feature>
<accession>A0A5C5W940</accession>
<dbReference type="AlphaFoldDB" id="A0A5C5W940"/>